<feature type="domain" description="FERM central" evidence="2">
    <location>
        <begin position="410"/>
        <end position="449"/>
    </location>
</feature>
<dbReference type="SUPFAM" id="SSF47031">
    <property type="entry name" value="Second domain of FERM"/>
    <property type="match status" value="1"/>
</dbReference>
<feature type="region of interest" description="Disordered" evidence="1">
    <location>
        <begin position="198"/>
        <end position="232"/>
    </location>
</feature>
<dbReference type="PANTHER" id="PTHR16160">
    <property type="entry name" value="FERMITIN 2-RELATED"/>
    <property type="match status" value="1"/>
</dbReference>
<dbReference type="Pfam" id="PF00373">
    <property type="entry name" value="FERM_M"/>
    <property type="match status" value="1"/>
</dbReference>
<evidence type="ECO:0000259" key="2">
    <source>
        <dbReference type="Pfam" id="PF00373"/>
    </source>
</evidence>
<evidence type="ECO:0000313" key="5">
    <source>
        <dbReference type="Proteomes" id="UP000275846"/>
    </source>
</evidence>
<feature type="compositionally biased region" description="Polar residues" evidence="1">
    <location>
        <begin position="208"/>
        <end position="222"/>
    </location>
</feature>
<dbReference type="CDD" id="cd17095">
    <property type="entry name" value="FERM_F0_kindlins"/>
    <property type="match status" value="1"/>
</dbReference>
<evidence type="ECO:0000259" key="3">
    <source>
        <dbReference type="Pfam" id="PF18124"/>
    </source>
</evidence>
<dbReference type="OrthoDB" id="10057618at2759"/>
<dbReference type="WBParaSite" id="SSLN_0000052901-mRNA-1">
    <property type="protein sequence ID" value="SSLN_0000052901-mRNA-1"/>
    <property type="gene ID" value="SSLN_0000052901"/>
</dbReference>
<dbReference type="InterPro" id="IPR037843">
    <property type="entry name" value="Kindlin/fermitin"/>
</dbReference>
<feature type="compositionally biased region" description="Acidic residues" evidence="1">
    <location>
        <begin position="373"/>
        <end position="384"/>
    </location>
</feature>
<evidence type="ECO:0000256" key="1">
    <source>
        <dbReference type="SAM" id="MobiDB-lite"/>
    </source>
</evidence>
<evidence type="ECO:0000313" key="6">
    <source>
        <dbReference type="WBParaSite" id="SSLN_0000052901-mRNA-1"/>
    </source>
</evidence>
<keyword evidence="5" id="KW-1185">Reference proteome</keyword>
<feature type="domain" description="Kindlin-2 N-terminal" evidence="3">
    <location>
        <begin position="8"/>
        <end position="109"/>
    </location>
</feature>
<dbReference type="CDD" id="cd14473">
    <property type="entry name" value="FERM_B-lobe"/>
    <property type="match status" value="1"/>
</dbReference>
<evidence type="ECO:0000313" key="4">
    <source>
        <dbReference type="EMBL" id="VDL85714.1"/>
    </source>
</evidence>
<proteinExistence type="predicted"/>
<dbReference type="InterPro" id="IPR040790">
    <property type="entry name" value="Kindlin_2_N"/>
</dbReference>
<dbReference type="EMBL" id="UYSU01000381">
    <property type="protein sequence ID" value="VDL85714.1"/>
    <property type="molecule type" value="Genomic_DNA"/>
</dbReference>
<dbReference type="AlphaFoldDB" id="A0A183S8F7"/>
<organism evidence="6">
    <name type="scientific">Schistocephalus solidus</name>
    <name type="common">Tapeworm</name>
    <dbReference type="NCBI Taxonomy" id="70667"/>
    <lineage>
        <taxon>Eukaryota</taxon>
        <taxon>Metazoa</taxon>
        <taxon>Spiralia</taxon>
        <taxon>Lophotrochozoa</taxon>
        <taxon>Platyhelminthes</taxon>
        <taxon>Cestoda</taxon>
        <taxon>Eucestoda</taxon>
        <taxon>Diphyllobothriidea</taxon>
        <taxon>Diphyllobothriidae</taxon>
        <taxon>Schistocephalus</taxon>
    </lineage>
</organism>
<sequence>MISEGGHYVDGSWVLSVRIDALKLDRKFRVQGDWSIGRVLVNLTEDLSYPPKPTLATSAISLCPDVGYSGWSEYALWWPAKRRWLMQTHASLDQYGIQADARLHFICTHGSLKVQLPDLQLREFCDVNFTEPVFKVVIRLCKHLGIRHPEELSLAHMGKRNMPGWLKQSTLSRTREERWSTLPSRTLSRSAFKLNTTSRPEIRPARPLSTTLQSLEEANGPTTAGPKLRSVGNKLQDSRRSLVFGPPRVRNRNGLHFASSASARQQLTSLGRGSRTDFSPSLYGGVAGAYKLEYIDDPTLVTSPPVSAKAALGSIHQLVRFRNFYQRARYASVWLELGRSLMEQGLSPAPLLLDEDERGDVTTARNPNRERPEEEDVQEEEEDEEKRVAEVPTVRLRFKYGLFYDLTAKNNAVRINQLFEQARWSIVTEAVECTNEEAAMFAALILQVCNQIIAFIILVEGS</sequence>
<dbReference type="Proteomes" id="UP000275846">
    <property type="component" value="Unassembled WGS sequence"/>
</dbReference>
<gene>
    <name evidence="4" type="ORF">SSLN_LOCUS505</name>
</gene>
<dbReference type="GO" id="GO:0005178">
    <property type="term" value="F:integrin binding"/>
    <property type="evidence" value="ECO:0007669"/>
    <property type="project" value="TreeGrafter"/>
</dbReference>
<feature type="region of interest" description="Disordered" evidence="1">
    <location>
        <begin position="352"/>
        <end position="386"/>
    </location>
</feature>
<reference evidence="4 5" key="2">
    <citation type="submission" date="2018-11" db="EMBL/GenBank/DDBJ databases">
        <authorList>
            <consortium name="Pathogen Informatics"/>
        </authorList>
    </citation>
    <scope>NUCLEOTIDE SEQUENCE [LARGE SCALE GENOMIC DNA]</scope>
    <source>
        <strain evidence="4 5">NST_G2</strain>
    </source>
</reference>
<dbReference type="Pfam" id="PF18124">
    <property type="entry name" value="Kindlin_2_N"/>
    <property type="match status" value="1"/>
</dbReference>
<dbReference type="GO" id="GO:0007229">
    <property type="term" value="P:integrin-mediated signaling pathway"/>
    <property type="evidence" value="ECO:0007669"/>
    <property type="project" value="InterPro"/>
</dbReference>
<dbReference type="GO" id="GO:0030055">
    <property type="term" value="C:cell-substrate junction"/>
    <property type="evidence" value="ECO:0007669"/>
    <property type="project" value="TreeGrafter"/>
</dbReference>
<dbReference type="PANTHER" id="PTHR16160:SF13">
    <property type="entry name" value="FERMITIN 2-RELATED"/>
    <property type="match status" value="1"/>
</dbReference>
<dbReference type="InterPro" id="IPR035963">
    <property type="entry name" value="FERM_2"/>
</dbReference>
<dbReference type="Gene3D" id="3.10.20.90">
    <property type="entry name" value="Phosphatidylinositol 3-kinase Catalytic Subunit, Chain A, domain 1"/>
    <property type="match status" value="2"/>
</dbReference>
<dbReference type="GO" id="GO:0007160">
    <property type="term" value="P:cell-matrix adhesion"/>
    <property type="evidence" value="ECO:0007669"/>
    <property type="project" value="TreeGrafter"/>
</dbReference>
<accession>A0A183S8F7</accession>
<reference evidence="6" key="1">
    <citation type="submission" date="2016-06" db="UniProtKB">
        <authorList>
            <consortium name="WormBaseParasite"/>
        </authorList>
    </citation>
    <scope>IDENTIFICATION</scope>
</reference>
<name>A0A183S8F7_SCHSO</name>
<dbReference type="STRING" id="70667.A0A183S8F7"/>
<protein>
    <submittedName>
        <fullName evidence="6">FERM domain-containing protein</fullName>
    </submittedName>
</protein>
<dbReference type="InterPro" id="IPR019748">
    <property type="entry name" value="FERM_central"/>
</dbReference>